<dbReference type="AlphaFoldDB" id="A0ABD6HB86"/>
<feature type="non-terminal residue" evidence="1">
    <location>
        <position position="54"/>
    </location>
</feature>
<proteinExistence type="predicted"/>
<reference evidence="1 2" key="1">
    <citation type="submission" date="2019-11" db="EMBL/GenBank/DDBJ databases">
        <title>Whole-genome sequencing of Allorhizobium vitis.</title>
        <authorList>
            <person name="Gan H.M."/>
            <person name="Savka M.A."/>
        </authorList>
    </citation>
    <scope>NUCLEOTIDE SEQUENCE [LARGE SCALE GENOMIC DNA]</scope>
    <source>
        <strain evidence="1 2">RF2/1</strain>
    </source>
</reference>
<dbReference type="InterPro" id="IPR016055">
    <property type="entry name" value="A-D-PHexomutase_a/b/a-I/II/III"/>
</dbReference>
<protein>
    <submittedName>
        <fullName evidence="1">Phosphomannomutase</fullName>
    </submittedName>
</protein>
<evidence type="ECO:0000313" key="1">
    <source>
        <dbReference type="EMBL" id="MUP11217.1"/>
    </source>
</evidence>
<gene>
    <name evidence="1" type="ORF">BBK91_015210</name>
</gene>
<organism evidence="1 2">
    <name type="scientific">Agrobacterium vitis</name>
    <name type="common">Rhizobium vitis</name>
    <dbReference type="NCBI Taxonomy" id="373"/>
    <lineage>
        <taxon>Bacteria</taxon>
        <taxon>Pseudomonadati</taxon>
        <taxon>Pseudomonadota</taxon>
        <taxon>Alphaproteobacteria</taxon>
        <taxon>Hyphomicrobiales</taxon>
        <taxon>Rhizobiaceae</taxon>
        <taxon>Rhizobium/Agrobacterium group</taxon>
        <taxon>Agrobacterium</taxon>
    </lineage>
</organism>
<dbReference type="Gene3D" id="3.40.120.10">
    <property type="entry name" value="Alpha-D-Glucose-1,6-Bisphosphate, subunit A, domain 3"/>
    <property type="match status" value="1"/>
</dbReference>
<name>A0ABD6HB86_AGRVI</name>
<comment type="caution">
    <text evidence="1">The sequence shown here is derived from an EMBL/GenBank/DDBJ whole genome shotgun (WGS) entry which is preliminary data.</text>
</comment>
<dbReference type="EMBL" id="MBFA02000009">
    <property type="protein sequence ID" value="MUP11217.1"/>
    <property type="molecule type" value="Genomic_DNA"/>
</dbReference>
<accession>A0ABD6HB86</accession>
<evidence type="ECO:0000313" key="2">
    <source>
        <dbReference type="Proteomes" id="UP000179536"/>
    </source>
</evidence>
<dbReference type="SUPFAM" id="SSF53738">
    <property type="entry name" value="Phosphoglucomutase, first 3 domains"/>
    <property type="match status" value="1"/>
</dbReference>
<sequence>MAVKFGTSGLRGLSLDLVGSVSALHATAFARMLLAKGYAKQGATVLIGQDFRPS</sequence>
<dbReference type="Proteomes" id="UP000179536">
    <property type="component" value="Unassembled WGS sequence"/>
</dbReference>